<dbReference type="OrthoDB" id="5391994at2"/>
<dbReference type="Pfam" id="PF00589">
    <property type="entry name" value="Phage_integrase"/>
    <property type="match status" value="1"/>
</dbReference>
<dbReference type="CDD" id="cd01189">
    <property type="entry name" value="INT_ICEBs1_C_like"/>
    <property type="match status" value="1"/>
</dbReference>
<evidence type="ECO:0000256" key="4">
    <source>
        <dbReference type="ARBA" id="ARBA00023172"/>
    </source>
</evidence>
<evidence type="ECO:0000256" key="1">
    <source>
        <dbReference type="ARBA" id="ARBA00008857"/>
    </source>
</evidence>
<dbReference type="InterPro" id="IPR011010">
    <property type="entry name" value="DNA_brk_join_enz"/>
</dbReference>
<dbReference type="EMBL" id="CP039852">
    <property type="protein sequence ID" value="QCZ93303.1"/>
    <property type="molecule type" value="Genomic_DNA"/>
</dbReference>
<name>A0A5B7YDG4_9ALTE</name>
<evidence type="ECO:0000256" key="5">
    <source>
        <dbReference type="PROSITE-ProRule" id="PRU01248"/>
    </source>
</evidence>
<evidence type="ECO:0000313" key="8">
    <source>
        <dbReference type="EMBL" id="QCZ93303.1"/>
    </source>
</evidence>
<dbReference type="Gene3D" id="1.10.443.10">
    <property type="entry name" value="Intergrase catalytic core"/>
    <property type="match status" value="1"/>
</dbReference>
<dbReference type="PANTHER" id="PTHR30629">
    <property type="entry name" value="PROPHAGE INTEGRASE"/>
    <property type="match status" value="1"/>
</dbReference>
<protein>
    <submittedName>
        <fullName evidence="8">Site-specific integrase</fullName>
    </submittedName>
</protein>
<dbReference type="InterPro" id="IPR013762">
    <property type="entry name" value="Integrase-like_cat_sf"/>
</dbReference>
<keyword evidence="3 5" id="KW-0238">DNA-binding</keyword>
<dbReference type="GO" id="GO:0015074">
    <property type="term" value="P:DNA integration"/>
    <property type="evidence" value="ECO:0007669"/>
    <property type="project" value="UniProtKB-KW"/>
</dbReference>
<evidence type="ECO:0000256" key="3">
    <source>
        <dbReference type="ARBA" id="ARBA00023125"/>
    </source>
</evidence>
<dbReference type="InterPro" id="IPR050808">
    <property type="entry name" value="Phage_Integrase"/>
</dbReference>
<dbReference type="InterPro" id="IPR044068">
    <property type="entry name" value="CB"/>
</dbReference>
<proteinExistence type="inferred from homology"/>
<dbReference type="GO" id="GO:0003677">
    <property type="term" value="F:DNA binding"/>
    <property type="evidence" value="ECO:0007669"/>
    <property type="project" value="UniProtKB-UniRule"/>
</dbReference>
<keyword evidence="4" id="KW-0233">DNA recombination</keyword>
<dbReference type="AlphaFoldDB" id="A0A5B7YDG4"/>
<evidence type="ECO:0000313" key="9">
    <source>
        <dbReference type="Proteomes" id="UP000304912"/>
    </source>
</evidence>
<dbReference type="InterPro" id="IPR010998">
    <property type="entry name" value="Integrase_recombinase_N"/>
</dbReference>
<reference evidence="8 9" key="1">
    <citation type="submission" date="2019-04" db="EMBL/GenBank/DDBJ databases">
        <title>Salinimonas iocasae sp. nov., a halophilic bacterium isolated from the outer tube casing of tubeworms in Okinawa Trough.</title>
        <authorList>
            <person name="Zhang H."/>
            <person name="Wang H."/>
            <person name="Li C."/>
        </authorList>
    </citation>
    <scope>NUCLEOTIDE SEQUENCE [LARGE SCALE GENOMIC DNA]</scope>
    <source>
        <strain evidence="8 9">KX18D6</strain>
    </source>
</reference>
<feature type="domain" description="Tyr recombinase" evidence="6">
    <location>
        <begin position="175"/>
        <end position="359"/>
    </location>
</feature>
<dbReference type="Pfam" id="PF14659">
    <property type="entry name" value="Phage_int_SAM_3"/>
    <property type="match status" value="1"/>
</dbReference>
<dbReference type="RefSeq" id="WP_139756049.1">
    <property type="nucleotide sequence ID" value="NZ_CP039852.1"/>
</dbReference>
<feature type="domain" description="Core-binding (CB)" evidence="7">
    <location>
        <begin position="75"/>
        <end position="154"/>
    </location>
</feature>
<dbReference type="PROSITE" id="PS51898">
    <property type="entry name" value="TYR_RECOMBINASE"/>
    <property type="match status" value="1"/>
</dbReference>
<gene>
    <name evidence="8" type="ORF">FBQ74_07300</name>
</gene>
<dbReference type="InterPro" id="IPR004107">
    <property type="entry name" value="Integrase_SAM-like_N"/>
</dbReference>
<dbReference type="PROSITE" id="PS51900">
    <property type="entry name" value="CB"/>
    <property type="match status" value="1"/>
</dbReference>
<sequence>MSVKAVKGGYVIDFTLGHQRYRETIPAPQNKSALKRVEEQEAIYKFAISMNDKTIAEKFSTSKIIQKAFDKGLEHTVHEYYKIWFKQKQLNWAYSTKRGYGQKYYSYIEPNWGHLRLSEFKGSMFDEWASESSLSGKSINEARNVLKQIFKRAYFDSVIDHDPTERIERYKQRFHEPNPFTQDEIRKILQNLEEPYKHLYRLAFFTGLRTGELLALRWQDVELENKLAHIRVNITSGVEKEPKTKGSIRTIELHDYAAKALRDVLNSKYKDSYRVFIDPRTSSTYRYADGLRKYVWKPALEKAKVLYRYPYQTRHTYASMMLSCGSNPMWVAKQMGHADWGMIRKTYGRWIPSQDYSKT</sequence>
<dbReference type="InterPro" id="IPR002104">
    <property type="entry name" value="Integrase_catalytic"/>
</dbReference>
<keyword evidence="9" id="KW-1185">Reference proteome</keyword>
<dbReference type="GO" id="GO:0006310">
    <property type="term" value="P:DNA recombination"/>
    <property type="evidence" value="ECO:0007669"/>
    <property type="project" value="UniProtKB-KW"/>
</dbReference>
<evidence type="ECO:0000259" key="7">
    <source>
        <dbReference type="PROSITE" id="PS51900"/>
    </source>
</evidence>
<organism evidence="8 9">
    <name type="scientific">Salinimonas iocasae</name>
    <dbReference type="NCBI Taxonomy" id="2572577"/>
    <lineage>
        <taxon>Bacteria</taxon>
        <taxon>Pseudomonadati</taxon>
        <taxon>Pseudomonadota</taxon>
        <taxon>Gammaproteobacteria</taxon>
        <taxon>Alteromonadales</taxon>
        <taxon>Alteromonadaceae</taxon>
        <taxon>Alteromonas/Salinimonas group</taxon>
        <taxon>Salinimonas</taxon>
    </lineage>
</organism>
<keyword evidence="2" id="KW-0229">DNA integration</keyword>
<dbReference type="Proteomes" id="UP000304912">
    <property type="component" value="Chromosome"/>
</dbReference>
<accession>A0A5B7YDG4</accession>
<dbReference type="PANTHER" id="PTHR30629:SF2">
    <property type="entry name" value="PROPHAGE INTEGRASE INTS-RELATED"/>
    <property type="match status" value="1"/>
</dbReference>
<evidence type="ECO:0000256" key="2">
    <source>
        <dbReference type="ARBA" id="ARBA00022908"/>
    </source>
</evidence>
<dbReference type="SUPFAM" id="SSF56349">
    <property type="entry name" value="DNA breaking-rejoining enzymes"/>
    <property type="match status" value="1"/>
</dbReference>
<comment type="similarity">
    <text evidence="1">Belongs to the 'phage' integrase family.</text>
</comment>
<evidence type="ECO:0000259" key="6">
    <source>
        <dbReference type="PROSITE" id="PS51898"/>
    </source>
</evidence>
<dbReference type="KEGG" id="salk:FBQ74_07300"/>
<dbReference type="Gene3D" id="1.10.150.130">
    <property type="match status" value="1"/>
</dbReference>